<comment type="caution">
    <text evidence="1">The sequence shown here is derived from an EMBL/GenBank/DDBJ whole genome shotgun (WGS) entry which is preliminary data.</text>
</comment>
<proteinExistence type="predicted"/>
<dbReference type="AlphaFoldDB" id="A0AA37W6E8"/>
<evidence type="ECO:0000313" key="2">
    <source>
        <dbReference type="Proteomes" id="UP001161389"/>
    </source>
</evidence>
<gene>
    <name evidence="1" type="ORF">GCM10007876_02820</name>
</gene>
<organism evidence="1 2">
    <name type="scientific">Litoribrevibacter albus</name>
    <dbReference type="NCBI Taxonomy" id="1473156"/>
    <lineage>
        <taxon>Bacteria</taxon>
        <taxon>Pseudomonadati</taxon>
        <taxon>Pseudomonadota</taxon>
        <taxon>Gammaproteobacteria</taxon>
        <taxon>Oceanospirillales</taxon>
        <taxon>Oceanospirillaceae</taxon>
        <taxon>Litoribrevibacter</taxon>
    </lineage>
</organism>
<protein>
    <submittedName>
        <fullName evidence="1">Uncharacterized protein</fullName>
    </submittedName>
</protein>
<accession>A0AA37W6E8</accession>
<dbReference type="EMBL" id="BSNM01000002">
    <property type="protein sequence ID" value="GLQ29804.1"/>
    <property type="molecule type" value="Genomic_DNA"/>
</dbReference>
<name>A0AA37W6E8_9GAMM</name>
<keyword evidence="2" id="KW-1185">Reference proteome</keyword>
<reference evidence="1" key="2">
    <citation type="submission" date="2023-01" db="EMBL/GenBank/DDBJ databases">
        <title>Draft genome sequence of Litoribrevibacter albus strain NBRC 110071.</title>
        <authorList>
            <person name="Sun Q."/>
            <person name="Mori K."/>
        </authorList>
    </citation>
    <scope>NUCLEOTIDE SEQUENCE</scope>
    <source>
        <strain evidence="1">NBRC 110071</strain>
    </source>
</reference>
<dbReference type="Proteomes" id="UP001161389">
    <property type="component" value="Unassembled WGS sequence"/>
</dbReference>
<evidence type="ECO:0000313" key="1">
    <source>
        <dbReference type="EMBL" id="GLQ29804.1"/>
    </source>
</evidence>
<sequence>MDNSSIGVIARTEAETVANISGHITARKNTLDQADFFDRETEMPFHIISINLK</sequence>
<reference evidence="1" key="1">
    <citation type="journal article" date="2014" name="Int. J. Syst. Evol. Microbiol.">
        <title>Complete genome sequence of Corynebacterium casei LMG S-19264T (=DSM 44701T), isolated from a smear-ripened cheese.</title>
        <authorList>
            <consortium name="US DOE Joint Genome Institute (JGI-PGF)"/>
            <person name="Walter F."/>
            <person name="Albersmeier A."/>
            <person name="Kalinowski J."/>
            <person name="Ruckert C."/>
        </authorList>
    </citation>
    <scope>NUCLEOTIDE SEQUENCE</scope>
    <source>
        <strain evidence="1">NBRC 110071</strain>
    </source>
</reference>